<dbReference type="GO" id="GO:0005092">
    <property type="term" value="F:GDP-dissociation inhibitor activity"/>
    <property type="evidence" value="ECO:0007669"/>
    <property type="project" value="InterPro"/>
</dbReference>
<proteinExistence type="inferred from homology"/>
<dbReference type="Gene3D" id="3.50.50.60">
    <property type="entry name" value="FAD/NAD(P)-binding domain"/>
    <property type="match status" value="1"/>
</dbReference>
<dbReference type="Gene3D" id="1.10.405.10">
    <property type="entry name" value="Guanine Nucleotide Dissociation Inhibitor, domain 1"/>
    <property type="match status" value="1"/>
</dbReference>
<comment type="caution">
    <text evidence="2">The sequence shown here is derived from an EMBL/GenBank/DDBJ whole genome shotgun (WGS) entry which is preliminary data.</text>
</comment>
<dbReference type="InterPro" id="IPR036188">
    <property type="entry name" value="FAD/NAD-bd_sf"/>
</dbReference>
<dbReference type="InterPro" id="IPR018203">
    <property type="entry name" value="GDP_dissociation_inhibitor"/>
</dbReference>
<dbReference type="GO" id="GO:0005829">
    <property type="term" value="C:cytosol"/>
    <property type="evidence" value="ECO:0007669"/>
    <property type="project" value="TreeGrafter"/>
</dbReference>
<dbReference type="Pfam" id="PF00996">
    <property type="entry name" value="GDI"/>
    <property type="match status" value="2"/>
</dbReference>
<dbReference type="AlphaFoldDB" id="A0A1Y1WH88"/>
<evidence type="ECO:0000313" key="3">
    <source>
        <dbReference type="Proteomes" id="UP000193922"/>
    </source>
</evidence>
<protein>
    <submittedName>
        <fullName evidence="2">FAD/NAD(P)-binding domain-containing protein</fullName>
    </submittedName>
</protein>
<dbReference type="GO" id="GO:0005634">
    <property type="term" value="C:nucleus"/>
    <property type="evidence" value="ECO:0007669"/>
    <property type="project" value="TreeGrafter"/>
</dbReference>
<gene>
    <name evidence="2" type="ORF">DL89DRAFT_282534</name>
</gene>
<evidence type="ECO:0000256" key="1">
    <source>
        <dbReference type="ARBA" id="ARBA00005593"/>
    </source>
</evidence>
<dbReference type="Gene3D" id="3.30.519.10">
    <property type="entry name" value="Guanine Nucleotide Dissociation Inhibitor, domain 2"/>
    <property type="match status" value="1"/>
</dbReference>
<organism evidence="2 3">
    <name type="scientific">Linderina pennispora</name>
    <dbReference type="NCBI Taxonomy" id="61395"/>
    <lineage>
        <taxon>Eukaryota</taxon>
        <taxon>Fungi</taxon>
        <taxon>Fungi incertae sedis</taxon>
        <taxon>Zoopagomycota</taxon>
        <taxon>Kickxellomycotina</taxon>
        <taxon>Kickxellomycetes</taxon>
        <taxon>Kickxellales</taxon>
        <taxon>Kickxellaceae</taxon>
        <taxon>Linderina</taxon>
    </lineage>
</organism>
<dbReference type="RefSeq" id="XP_040745908.1">
    <property type="nucleotide sequence ID" value="XM_040889694.1"/>
</dbReference>
<name>A0A1Y1WH88_9FUNG</name>
<sequence>MAEENTLNNEEYDAVVLGTGLVESIVASDIAAAEKKVLHIDRNPFYGGDYASFSLIGFIEWATRLRDRSQVPVVDIAIGDVEMQLGARKSGEVSANNLLPETAQGSCQVGEILAMLSEYLSSEQLEQLSNSDVLKRLAGESRRYALELAPKLTFCRGPLIDVLIAAGMAEYMEFKGVDANLLVTDAGVERVPDSKEEVFASTALKLIEKRKLMRLLTTISDPEQVSKLTSEHGNEDFGDLLRKQFKLDGSLLNAVLYAVARATRPISVSEGCARVEKYLKSIGRYGRMAFLSSMYGSGAEVAQAFCRSCAVAGGTYILSESIKQIEKTESGYVVELSHGRVTTKSLIMHPSYLSDATESETEVPIARRFTVLDFPALGEDTTSMLSFVEGSHVVSMLYLTSATMVVPKGKSLMYAWTEGRYSQSKELLDRAIDSAVGDKAHRMLSVGFECRALAPRGGYTCTPGMADESVDLDSAVQAAQQILDAFFGSGSNE</sequence>
<reference evidence="2 3" key="1">
    <citation type="submission" date="2016-07" db="EMBL/GenBank/DDBJ databases">
        <title>Pervasive Adenine N6-methylation of Active Genes in Fungi.</title>
        <authorList>
            <consortium name="DOE Joint Genome Institute"/>
            <person name="Mondo S.J."/>
            <person name="Dannebaum R.O."/>
            <person name="Kuo R.C."/>
            <person name="Labutti K."/>
            <person name="Haridas S."/>
            <person name="Kuo A."/>
            <person name="Salamov A."/>
            <person name="Ahrendt S.R."/>
            <person name="Lipzen A."/>
            <person name="Sullivan W."/>
            <person name="Andreopoulos W.B."/>
            <person name="Clum A."/>
            <person name="Lindquist E."/>
            <person name="Daum C."/>
            <person name="Ramamoorthy G.K."/>
            <person name="Gryganskyi A."/>
            <person name="Culley D."/>
            <person name="Magnuson J.K."/>
            <person name="James T.Y."/>
            <person name="O'Malley M.A."/>
            <person name="Stajich J.E."/>
            <person name="Spatafora J.W."/>
            <person name="Visel A."/>
            <person name="Grigoriev I.V."/>
        </authorList>
    </citation>
    <scope>NUCLEOTIDE SEQUENCE [LARGE SCALE GENOMIC DNA]</scope>
    <source>
        <strain evidence="2 3">ATCC 12442</strain>
    </source>
</reference>
<dbReference type="SUPFAM" id="SSF51905">
    <property type="entry name" value="FAD/NAD(P)-binding domain"/>
    <property type="match status" value="1"/>
</dbReference>
<dbReference type="PANTHER" id="PTHR11787">
    <property type="entry name" value="RAB GDP-DISSOCIATION INHIBITOR"/>
    <property type="match status" value="1"/>
</dbReference>
<accession>A0A1Y1WH88</accession>
<dbReference type="GO" id="GO:0016192">
    <property type="term" value="P:vesicle-mediated transport"/>
    <property type="evidence" value="ECO:0007669"/>
    <property type="project" value="TreeGrafter"/>
</dbReference>
<comment type="similarity">
    <text evidence="1">Belongs to the Rab GDI family.</text>
</comment>
<keyword evidence="3" id="KW-1185">Reference proteome</keyword>
<dbReference type="GeneID" id="63806342"/>
<dbReference type="GO" id="GO:0007264">
    <property type="term" value="P:small GTPase-mediated signal transduction"/>
    <property type="evidence" value="ECO:0007669"/>
    <property type="project" value="InterPro"/>
</dbReference>
<dbReference type="EMBL" id="MCFD01000003">
    <property type="protein sequence ID" value="ORX72484.1"/>
    <property type="molecule type" value="Genomic_DNA"/>
</dbReference>
<dbReference type="Proteomes" id="UP000193922">
    <property type="component" value="Unassembled WGS sequence"/>
</dbReference>
<dbReference type="PRINTS" id="PR00891">
    <property type="entry name" value="RABGDIREP"/>
</dbReference>
<dbReference type="GO" id="GO:0005968">
    <property type="term" value="C:Rab-protein geranylgeranyltransferase complex"/>
    <property type="evidence" value="ECO:0007669"/>
    <property type="project" value="TreeGrafter"/>
</dbReference>
<dbReference type="STRING" id="61395.A0A1Y1WH88"/>
<dbReference type="PANTHER" id="PTHR11787:SF4">
    <property type="entry name" value="CHM, RAB ESCORT PROTEIN 1"/>
    <property type="match status" value="1"/>
</dbReference>
<dbReference type="OrthoDB" id="1923006at2759"/>
<evidence type="ECO:0000313" key="2">
    <source>
        <dbReference type="EMBL" id="ORX72484.1"/>
    </source>
</evidence>